<dbReference type="Proteomes" id="UP000307440">
    <property type="component" value="Unassembled WGS sequence"/>
</dbReference>
<proteinExistence type="predicted"/>
<dbReference type="Pfam" id="PF00734">
    <property type="entry name" value="CBM_1"/>
    <property type="match status" value="1"/>
</dbReference>
<keyword evidence="1 3" id="KW-0732">Signal</keyword>
<dbReference type="EMBL" id="ML210438">
    <property type="protein sequence ID" value="TFK18056.1"/>
    <property type="molecule type" value="Genomic_DNA"/>
</dbReference>
<evidence type="ECO:0000256" key="3">
    <source>
        <dbReference type="SAM" id="SignalP"/>
    </source>
</evidence>
<evidence type="ECO:0000256" key="2">
    <source>
        <dbReference type="SAM" id="MobiDB-lite"/>
    </source>
</evidence>
<dbReference type="InterPro" id="IPR035971">
    <property type="entry name" value="CBD_sf"/>
</dbReference>
<gene>
    <name evidence="5" type="ORF">FA15DRAFT_710249</name>
</gene>
<feature type="signal peptide" evidence="3">
    <location>
        <begin position="1"/>
        <end position="18"/>
    </location>
</feature>
<evidence type="ECO:0000256" key="1">
    <source>
        <dbReference type="ARBA" id="ARBA00022729"/>
    </source>
</evidence>
<keyword evidence="6" id="KW-1185">Reference proteome</keyword>
<sequence>MQLTLNLSIILFSVAVEGAWLHGRGEIRSPVAFETAAAAVPSPVESAIAAAITATPTYVLPYAECGGIGYTGPTQCAPPGYQNWSPHYLTCELDHRVYIPMTTWQPPASPTIKPPKHPSATSARASQGAPPISHAQKRGL</sequence>
<dbReference type="OrthoDB" id="2119228at2759"/>
<protein>
    <recommendedName>
        <fullName evidence="4">CBM1 domain-containing protein</fullName>
    </recommendedName>
</protein>
<feature type="domain" description="CBM1" evidence="4">
    <location>
        <begin position="62"/>
        <end position="79"/>
    </location>
</feature>
<evidence type="ECO:0000259" key="4">
    <source>
        <dbReference type="Pfam" id="PF00734"/>
    </source>
</evidence>
<name>A0A5C3KDA0_COPMA</name>
<accession>A0A5C3KDA0</accession>
<dbReference type="InterPro" id="IPR000254">
    <property type="entry name" value="CBD"/>
</dbReference>
<evidence type="ECO:0000313" key="5">
    <source>
        <dbReference type="EMBL" id="TFK18056.1"/>
    </source>
</evidence>
<feature type="chain" id="PRO_5022691546" description="CBM1 domain-containing protein" evidence="3">
    <location>
        <begin position="19"/>
        <end position="140"/>
    </location>
</feature>
<organism evidence="5 6">
    <name type="scientific">Coprinopsis marcescibilis</name>
    <name type="common">Agaric fungus</name>
    <name type="synonym">Psathyrella marcescibilis</name>
    <dbReference type="NCBI Taxonomy" id="230819"/>
    <lineage>
        <taxon>Eukaryota</taxon>
        <taxon>Fungi</taxon>
        <taxon>Dikarya</taxon>
        <taxon>Basidiomycota</taxon>
        <taxon>Agaricomycotina</taxon>
        <taxon>Agaricomycetes</taxon>
        <taxon>Agaricomycetidae</taxon>
        <taxon>Agaricales</taxon>
        <taxon>Agaricineae</taxon>
        <taxon>Psathyrellaceae</taxon>
        <taxon>Coprinopsis</taxon>
    </lineage>
</organism>
<dbReference type="AlphaFoldDB" id="A0A5C3KDA0"/>
<feature type="region of interest" description="Disordered" evidence="2">
    <location>
        <begin position="108"/>
        <end position="140"/>
    </location>
</feature>
<evidence type="ECO:0000313" key="6">
    <source>
        <dbReference type="Proteomes" id="UP000307440"/>
    </source>
</evidence>
<dbReference type="GO" id="GO:0005576">
    <property type="term" value="C:extracellular region"/>
    <property type="evidence" value="ECO:0007669"/>
    <property type="project" value="InterPro"/>
</dbReference>
<dbReference type="GO" id="GO:0030248">
    <property type="term" value="F:cellulose binding"/>
    <property type="evidence" value="ECO:0007669"/>
    <property type="project" value="InterPro"/>
</dbReference>
<dbReference type="SUPFAM" id="SSF57180">
    <property type="entry name" value="Cellulose-binding domain"/>
    <property type="match status" value="1"/>
</dbReference>
<reference evidence="5 6" key="1">
    <citation type="journal article" date="2019" name="Nat. Ecol. Evol.">
        <title>Megaphylogeny resolves global patterns of mushroom evolution.</title>
        <authorList>
            <person name="Varga T."/>
            <person name="Krizsan K."/>
            <person name="Foldi C."/>
            <person name="Dima B."/>
            <person name="Sanchez-Garcia M."/>
            <person name="Sanchez-Ramirez S."/>
            <person name="Szollosi G.J."/>
            <person name="Szarkandi J.G."/>
            <person name="Papp V."/>
            <person name="Albert L."/>
            <person name="Andreopoulos W."/>
            <person name="Angelini C."/>
            <person name="Antonin V."/>
            <person name="Barry K.W."/>
            <person name="Bougher N.L."/>
            <person name="Buchanan P."/>
            <person name="Buyck B."/>
            <person name="Bense V."/>
            <person name="Catcheside P."/>
            <person name="Chovatia M."/>
            <person name="Cooper J."/>
            <person name="Damon W."/>
            <person name="Desjardin D."/>
            <person name="Finy P."/>
            <person name="Geml J."/>
            <person name="Haridas S."/>
            <person name="Hughes K."/>
            <person name="Justo A."/>
            <person name="Karasinski D."/>
            <person name="Kautmanova I."/>
            <person name="Kiss B."/>
            <person name="Kocsube S."/>
            <person name="Kotiranta H."/>
            <person name="LaButti K.M."/>
            <person name="Lechner B.E."/>
            <person name="Liimatainen K."/>
            <person name="Lipzen A."/>
            <person name="Lukacs Z."/>
            <person name="Mihaltcheva S."/>
            <person name="Morgado L.N."/>
            <person name="Niskanen T."/>
            <person name="Noordeloos M.E."/>
            <person name="Ohm R.A."/>
            <person name="Ortiz-Santana B."/>
            <person name="Ovrebo C."/>
            <person name="Racz N."/>
            <person name="Riley R."/>
            <person name="Savchenko A."/>
            <person name="Shiryaev A."/>
            <person name="Soop K."/>
            <person name="Spirin V."/>
            <person name="Szebenyi C."/>
            <person name="Tomsovsky M."/>
            <person name="Tulloss R.E."/>
            <person name="Uehling J."/>
            <person name="Grigoriev I.V."/>
            <person name="Vagvolgyi C."/>
            <person name="Papp T."/>
            <person name="Martin F.M."/>
            <person name="Miettinen O."/>
            <person name="Hibbett D.S."/>
            <person name="Nagy L.G."/>
        </authorList>
    </citation>
    <scope>NUCLEOTIDE SEQUENCE [LARGE SCALE GENOMIC DNA]</scope>
    <source>
        <strain evidence="5 6">CBS 121175</strain>
    </source>
</reference>
<dbReference type="GO" id="GO:0005975">
    <property type="term" value="P:carbohydrate metabolic process"/>
    <property type="evidence" value="ECO:0007669"/>
    <property type="project" value="InterPro"/>
</dbReference>